<feature type="region of interest" description="Disordered" evidence="1">
    <location>
        <begin position="102"/>
        <end position="132"/>
    </location>
</feature>
<reference evidence="2 3" key="1">
    <citation type="submission" date="2018-03" db="EMBL/GenBank/DDBJ databases">
        <title>The draft genome of Sphingosinicella sp. GL-C-18.</title>
        <authorList>
            <person name="Liu L."/>
            <person name="Li L."/>
            <person name="Liang L."/>
            <person name="Zhang X."/>
            <person name="Wang T."/>
        </authorList>
    </citation>
    <scope>NUCLEOTIDE SEQUENCE [LARGE SCALE GENOMIC DNA]</scope>
    <source>
        <strain evidence="2 3">GL-C-18</strain>
    </source>
</reference>
<dbReference type="AlphaFoldDB" id="A0A2P7QHE2"/>
<organism evidence="2 3">
    <name type="scientific">Allosphingosinicella deserti</name>
    <dbReference type="NCBI Taxonomy" id="2116704"/>
    <lineage>
        <taxon>Bacteria</taxon>
        <taxon>Pseudomonadati</taxon>
        <taxon>Pseudomonadota</taxon>
        <taxon>Alphaproteobacteria</taxon>
        <taxon>Sphingomonadales</taxon>
        <taxon>Sphingomonadaceae</taxon>
        <taxon>Allosphingosinicella</taxon>
    </lineage>
</organism>
<keyword evidence="3" id="KW-1185">Reference proteome</keyword>
<protein>
    <recommendedName>
        <fullName evidence="4">TonB C-terminal domain-containing protein</fullName>
    </recommendedName>
</protein>
<dbReference type="Proteomes" id="UP000241167">
    <property type="component" value="Unassembled WGS sequence"/>
</dbReference>
<comment type="caution">
    <text evidence="2">The sequence shown here is derived from an EMBL/GenBank/DDBJ whole genome shotgun (WGS) entry which is preliminary data.</text>
</comment>
<sequence length="233" mass="25140">MLLVVILHVLLLLLLWKLAPSPMRILDPKRGAIEVRLLPNEPTPSPNPQPREKPTPEPAAGAQQPPAPVPPRAPAPAPSSPPPVPKGYSFKLMEGMEKFDLSQLPRGTPSAGTDLAAGASGAPSELEGGKIPGRERLFPAQWQRKPTRAELSAYLPRGLRAATGWGMIACRTIENYRVDDCEELEQSPAGSGLAGAVRQAAWQFRVMPPRVGGRPLVGAWVRIRIDYTQGVPE</sequence>
<evidence type="ECO:0008006" key="4">
    <source>
        <dbReference type="Google" id="ProtNLM"/>
    </source>
</evidence>
<gene>
    <name evidence="2" type="ORF">C7I55_23035</name>
</gene>
<evidence type="ECO:0000313" key="3">
    <source>
        <dbReference type="Proteomes" id="UP000241167"/>
    </source>
</evidence>
<feature type="region of interest" description="Disordered" evidence="1">
    <location>
        <begin position="38"/>
        <end position="89"/>
    </location>
</feature>
<name>A0A2P7QHE2_9SPHN</name>
<proteinExistence type="predicted"/>
<accession>A0A2P7QHE2</accession>
<dbReference type="EMBL" id="PXYI01000009">
    <property type="protein sequence ID" value="PSJ37392.1"/>
    <property type="molecule type" value="Genomic_DNA"/>
</dbReference>
<feature type="compositionally biased region" description="Pro residues" evidence="1">
    <location>
        <begin position="65"/>
        <end position="85"/>
    </location>
</feature>
<evidence type="ECO:0000256" key="1">
    <source>
        <dbReference type="SAM" id="MobiDB-lite"/>
    </source>
</evidence>
<evidence type="ECO:0000313" key="2">
    <source>
        <dbReference type="EMBL" id="PSJ37392.1"/>
    </source>
</evidence>